<dbReference type="Gene3D" id="1.10.10.60">
    <property type="entry name" value="Homeodomain-like"/>
    <property type="match status" value="1"/>
</dbReference>
<dbReference type="InterPro" id="IPR001647">
    <property type="entry name" value="HTH_TetR"/>
</dbReference>
<dbReference type="InterPro" id="IPR036271">
    <property type="entry name" value="Tet_transcr_reg_TetR-rel_C_sf"/>
</dbReference>
<evidence type="ECO:0000313" key="5">
    <source>
        <dbReference type="Proteomes" id="UP001279642"/>
    </source>
</evidence>
<dbReference type="InterPro" id="IPR013573">
    <property type="entry name" value="Tscrpt_reg_YcdC_C"/>
</dbReference>
<dbReference type="PROSITE" id="PS50977">
    <property type="entry name" value="HTH_TETR_2"/>
    <property type="match status" value="1"/>
</dbReference>
<reference evidence="4 5" key="1">
    <citation type="journal article" date="2016" name="Antonie Van Leeuwenhoek">
        <title>Dongia soli sp. nov., isolated from soil from Dokdo, Korea.</title>
        <authorList>
            <person name="Kim D.U."/>
            <person name="Lee H."/>
            <person name="Kim H."/>
            <person name="Kim S.G."/>
            <person name="Ka J.O."/>
        </authorList>
    </citation>
    <scope>NUCLEOTIDE SEQUENCE [LARGE SCALE GENOMIC DNA]</scope>
    <source>
        <strain evidence="4 5">D78</strain>
    </source>
</reference>
<evidence type="ECO:0000256" key="1">
    <source>
        <dbReference type="ARBA" id="ARBA00023125"/>
    </source>
</evidence>
<accession>A0ABU5EAJ5</accession>
<dbReference type="Pfam" id="PF08362">
    <property type="entry name" value="TetR_C_3"/>
    <property type="match status" value="1"/>
</dbReference>
<feature type="DNA-binding region" description="H-T-H motif" evidence="2">
    <location>
        <begin position="46"/>
        <end position="65"/>
    </location>
</feature>
<evidence type="ECO:0000256" key="2">
    <source>
        <dbReference type="PROSITE-ProRule" id="PRU00335"/>
    </source>
</evidence>
<dbReference type="PANTHER" id="PTHR30328">
    <property type="entry name" value="TRANSCRIPTIONAL REPRESSOR"/>
    <property type="match status" value="1"/>
</dbReference>
<comment type="caution">
    <text evidence="4">The sequence shown here is derived from an EMBL/GenBank/DDBJ whole genome shotgun (WGS) entry which is preliminary data.</text>
</comment>
<dbReference type="Gene3D" id="1.10.357.10">
    <property type="entry name" value="Tetracycline Repressor, domain 2"/>
    <property type="match status" value="1"/>
</dbReference>
<proteinExistence type="predicted"/>
<organism evidence="4 5">
    <name type="scientific">Dongia soli</name>
    <dbReference type="NCBI Taxonomy" id="600628"/>
    <lineage>
        <taxon>Bacteria</taxon>
        <taxon>Pseudomonadati</taxon>
        <taxon>Pseudomonadota</taxon>
        <taxon>Alphaproteobacteria</taxon>
        <taxon>Rhodospirillales</taxon>
        <taxon>Dongiaceae</taxon>
        <taxon>Dongia</taxon>
    </lineage>
</organism>
<evidence type="ECO:0000313" key="4">
    <source>
        <dbReference type="EMBL" id="MDY0883208.1"/>
    </source>
</evidence>
<dbReference type="SUPFAM" id="SSF48498">
    <property type="entry name" value="Tetracyclin repressor-like, C-terminal domain"/>
    <property type="match status" value="1"/>
</dbReference>
<evidence type="ECO:0000259" key="3">
    <source>
        <dbReference type="PROSITE" id="PS50977"/>
    </source>
</evidence>
<dbReference type="SUPFAM" id="SSF46689">
    <property type="entry name" value="Homeodomain-like"/>
    <property type="match status" value="1"/>
</dbReference>
<dbReference type="PRINTS" id="PR00455">
    <property type="entry name" value="HTHTETR"/>
</dbReference>
<protein>
    <submittedName>
        <fullName evidence="4">TetR/AcrR family transcriptional regulator</fullName>
    </submittedName>
</protein>
<keyword evidence="5" id="KW-1185">Reference proteome</keyword>
<dbReference type="InterPro" id="IPR050109">
    <property type="entry name" value="HTH-type_TetR-like_transc_reg"/>
</dbReference>
<dbReference type="Pfam" id="PF00440">
    <property type="entry name" value="TetR_N"/>
    <property type="match status" value="1"/>
</dbReference>
<feature type="domain" description="HTH tetR-type" evidence="3">
    <location>
        <begin position="23"/>
        <end position="83"/>
    </location>
</feature>
<dbReference type="PANTHER" id="PTHR30328:SF54">
    <property type="entry name" value="HTH-TYPE TRANSCRIPTIONAL REPRESSOR SCO4008"/>
    <property type="match status" value="1"/>
</dbReference>
<sequence length="227" mass="25138">MAITQHKTGRSAIAKGVRQISRASIEARILAAAESVFAESGFSGATTAEIAKRAGVPKANLHYYFKTKEDLYRQVLQGILELWLGTGDQILPEFDPAQALSHYIAAKIDLARQRPLASRVFANEIIHGAPQISDFLQDELRDWVDRKAEVIDGWIAAGKLKPIDPRHLFFMIWANTQTYADFAVQIAAVLGRTQLLPEDYDKAGRQLAEIILQGCGLTMPAQWPPAE</sequence>
<name>A0ABU5EAJ5_9PROT</name>
<gene>
    <name evidence="4" type="ORF">SMD27_10160</name>
</gene>
<dbReference type="InterPro" id="IPR009057">
    <property type="entry name" value="Homeodomain-like_sf"/>
</dbReference>
<dbReference type="EMBL" id="JAXCLW010000002">
    <property type="protein sequence ID" value="MDY0883208.1"/>
    <property type="molecule type" value="Genomic_DNA"/>
</dbReference>
<dbReference type="Proteomes" id="UP001279642">
    <property type="component" value="Unassembled WGS sequence"/>
</dbReference>
<keyword evidence="1 2" id="KW-0238">DNA-binding</keyword>